<evidence type="ECO:0000259" key="2">
    <source>
        <dbReference type="PROSITE" id="PS50821"/>
    </source>
</evidence>
<proteinExistence type="predicted"/>
<dbReference type="InterPro" id="IPR036085">
    <property type="entry name" value="PAZ_dom_sf"/>
</dbReference>
<dbReference type="GO" id="GO:0003723">
    <property type="term" value="F:RNA binding"/>
    <property type="evidence" value="ECO:0007669"/>
    <property type="project" value="InterPro"/>
</dbReference>
<dbReference type="InterPro" id="IPR003100">
    <property type="entry name" value="PAZ_dom"/>
</dbReference>
<feature type="domain" description="PAZ" evidence="2">
    <location>
        <begin position="116"/>
        <end position="231"/>
    </location>
</feature>
<feature type="region of interest" description="Disordered" evidence="1">
    <location>
        <begin position="484"/>
        <end position="515"/>
    </location>
</feature>
<dbReference type="PANTHER" id="PTHR22891">
    <property type="entry name" value="EUKARYOTIC TRANSLATION INITIATION FACTOR 2C"/>
    <property type="match status" value="1"/>
</dbReference>
<evidence type="ECO:0000256" key="1">
    <source>
        <dbReference type="SAM" id="MobiDB-lite"/>
    </source>
</evidence>
<keyword evidence="4" id="KW-1185">Reference proteome</keyword>
<protein>
    <submittedName>
        <fullName evidence="3">PAZ domain-containing protein</fullName>
    </submittedName>
</protein>
<dbReference type="Proteomes" id="UP000005237">
    <property type="component" value="Unassembled WGS sequence"/>
</dbReference>
<sequence>MTPSNCYTVFKRLTFLVQDKAVEKGLDGIALYHPFKFGTDARVGFSIAVRMNLRAGPTACFDINHTLFNRPGYPLVRLLVELCLNEVITDEEYEERYDQMIKDSQIDEANRATMHKILDKMTLHYQFETAMSVESARKMQDNVPAGRGAGSRFDKSFKYYNLGLPADRAFFEYQKDEYSQKREMSVAEYYKLEYGYALRYPHLPVVIKKPSAKQRNGMLVQYPMEFVSYVVNPTRYSGFTPESLRAEMVRETAYTPVQRLKLLQHVMEQKGIAGAQAPVDNDDPNMRAFGLSMEKTMLEVKGTVLPVPKLVYGNSAFLDSDHSGSWEAVRNEPIRTVLPESLYERKCIRGQQPRKKRLIGSIFLIESPNHNSGASLNYDTAHMSRGGDNRYYDNGNRHDSYRQNDRHREQYNSNEDRYHNHSNRYENSSRERDGSGFNGRSRNNYSNNHRYDDDELARNMRQMNVSGGVRGGGRGGQNIYSTYSSGGTGSRGFTGTLNDSTAPPGSARNLDGGIDKKQLPYNDQKFAERPEFMIQEKKLGEPVMLYTNHTLVHLPEKTMRVLQYNVDIFNNGKLVTKREEASVLFWEIYKKRRNMFPAIHAFIFNDVNILWVIESDKFRFSEGEIATAENPKRPKLYLKYSTSFEFGKDVDKMQESSLLSTLIDAIATQRSRKP</sequence>
<evidence type="ECO:0000313" key="3">
    <source>
        <dbReference type="EnsemblMetazoa" id="CJA14337a.1"/>
    </source>
</evidence>
<name>A0A8R1HZW6_CAEJA</name>
<dbReference type="CDD" id="cd02846">
    <property type="entry name" value="PAZ_argonaute_like"/>
    <property type="match status" value="1"/>
</dbReference>
<dbReference type="SUPFAM" id="SSF101690">
    <property type="entry name" value="PAZ domain"/>
    <property type="match status" value="1"/>
</dbReference>
<feature type="region of interest" description="Disordered" evidence="1">
    <location>
        <begin position="387"/>
        <end position="451"/>
    </location>
</feature>
<feature type="compositionally biased region" description="Low complexity" evidence="1">
    <location>
        <begin position="438"/>
        <end position="448"/>
    </location>
</feature>
<dbReference type="PROSITE" id="PS50821">
    <property type="entry name" value="PAZ"/>
    <property type="match status" value="1"/>
</dbReference>
<dbReference type="EnsemblMetazoa" id="CJA14337a.1">
    <property type="protein sequence ID" value="CJA14337a.1"/>
    <property type="gene ID" value="WBGene00133541"/>
</dbReference>
<evidence type="ECO:0000313" key="4">
    <source>
        <dbReference type="Proteomes" id="UP000005237"/>
    </source>
</evidence>
<dbReference type="SMART" id="SM00949">
    <property type="entry name" value="PAZ"/>
    <property type="match status" value="1"/>
</dbReference>
<dbReference type="Gene3D" id="2.170.260.10">
    <property type="entry name" value="paz domain"/>
    <property type="match status" value="1"/>
</dbReference>
<reference evidence="3" key="2">
    <citation type="submission" date="2022-06" db="UniProtKB">
        <authorList>
            <consortium name="EnsemblMetazoa"/>
        </authorList>
    </citation>
    <scope>IDENTIFICATION</scope>
    <source>
        <strain evidence="3">DF5081</strain>
    </source>
</reference>
<organism evidence="3 4">
    <name type="scientific">Caenorhabditis japonica</name>
    <dbReference type="NCBI Taxonomy" id="281687"/>
    <lineage>
        <taxon>Eukaryota</taxon>
        <taxon>Metazoa</taxon>
        <taxon>Ecdysozoa</taxon>
        <taxon>Nematoda</taxon>
        <taxon>Chromadorea</taxon>
        <taxon>Rhabditida</taxon>
        <taxon>Rhabditina</taxon>
        <taxon>Rhabditomorpha</taxon>
        <taxon>Rhabditoidea</taxon>
        <taxon>Rhabditidae</taxon>
        <taxon>Peloderinae</taxon>
        <taxon>Caenorhabditis</taxon>
    </lineage>
</organism>
<accession>A0A8R1HZW6</accession>
<feature type="compositionally biased region" description="Basic and acidic residues" evidence="1">
    <location>
        <begin position="387"/>
        <end position="434"/>
    </location>
</feature>
<dbReference type="Pfam" id="PF02170">
    <property type="entry name" value="PAZ"/>
    <property type="match status" value="1"/>
</dbReference>
<reference evidence="4" key="1">
    <citation type="submission" date="2010-08" db="EMBL/GenBank/DDBJ databases">
        <authorList>
            <consortium name="Caenorhabditis japonica Sequencing Consortium"/>
            <person name="Wilson R.K."/>
        </authorList>
    </citation>
    <scope>NUCLEOTIDE SEQUENCE [LARGE SCALE GENOMIC DNA]</scope>
    <source>
        <strain evidence="4">DF5081</strain>
    </source>
</reference>